<evidence type="ECO:0000256" key="1">
    <source>
        <dbReference type="SAM" id="MobiDB-lite"/>
    </source>
</evidence>
<gene>
    <name evidence="2" type="ORF">BRW65_22585</name>
</gene>
<comment type="caution">
    <text evidence="2">The sequence shown here is derived from an EMBL/GenBank/DDBJ whole genome shotgun (WGS) entry which is preliminary data.</text>
</comment>
<name>A0A1Q4HP84_9MYCO</name>
<dbReference type="EMBL" id="MPNT01000027">
    <property type="protein sequence ID" value="OJZ69404.1"/>
    <property type="molecule type" value="Genomic_DNA"/>
</dbReference>
<feature type="region of interest" description="Disordered" evidence="1">
    <location>
        <begin position="1"/>
        <end position="31"/>
    </location>
</feature>
<accession>A0A1Q4HP84</accession>
<dbReference type="AlphaFoldDB" id="A0A1Q4HP84"/>
<dbReference type="RefSeq" id="WP_065498970.1">
    <property type="nucleotide sequence ID" value="NZ_MPNT01000027.1"/>
</dbReference>
<dbReference type="Proteomes" id="UP000186438">
    <property type="component" value="Unassembled WGS sequence"/>
</dbReference>
<keyword evidence="3" id="KW-1185">Reference proteome</keyword>
<evidence type="ECO:0000313" key="2">
    <source>
        <dbReference type="EMBL" id="OJZ69404.1"/>
    </source>
</evidence>
<reference evidence="2 3" key="1">
    <citation type="submission" date="2016-11" db="EMBL/GenBank/DDBJ databases">
        <title>Genome sequences of unsequenced Mycobacteria.</title>
        <authorList>
            <person name="Greninger A.L."/>
            <person name="Fang F."/>
            <person name="Jerome K.R."/>
        </authorList>
    </citation>
    <scope>NUCLEOTIDE SEQUENCE [LARGE SCALE GENOMIC DNA]</scope>
    <source>
        <strain evidence="2 3">M11</strain>
    </source>
</reference>
<proteinExistence type="predicted"/>
<evidence type="ECO:0000313" key="3">
    <source>
        <dbReference type="Proteomes" id="UP000186438"/>
    </source>
</evidence>
<protein>
    <submittedName>
        <fullName evidence="2">Uncharacterized protein</fullName>
    </submittedName>
</protein>
<sequence>MADDPDLSPPTEELRLVGRPDPLPGHGGAQRYPVRVALSRKLSAGEEDAAGPGAKFPTEIGTVVVDDDLQHLIVLNTTIEYVIEHHLILRNLVEKIAGDGER</sequence>
<organism evidence="2 3">
    <name type="scientific">Mycobacterium paraffinicum</name>
    <dbReference type="NCBI Taxonomy" id="53378"/>
    <lineage>
        <taxon>Bacteria</taxon>
        <taxon>Bacillati</taxon>
        <taxon>Actinomycetota</taxon>
        <taxon>Actinomycetes</taxon>
        <taxon>Mycobacteriales</taxon>
        <taxon>Mycobacteriaceae</taxon>
        <taxon>Mycobacterium</taxon>
    </lineage>
</organism>